<dbReference type="WBParaSite" id="HPLM_0002054701-mRNA-1">
    <property type="protein sequence ID" value="HPLM_0002054701-mRNA-1"/>
    <property type="gene ID" value="HPLM_0002054701"/>
</dbReference>
<proteinExistence type="predicted"/>
<dbReference type="AlphaFoldDB" id="A0A0N4X855"/>
<evidence type="ECO:0000313" key="3">
    <source>
        <dbReference type="Proteomes" id="UP000268014"/>
    </source>
</evidence>
<feature type="compositionally biased region" description="Basic and acidic residues" evidence="1">
    <location>
        <begin position="7"/>
        <end position="17"/>
    </location>
</feature>
<feature type="region of interest" description="Disordered" evidence="1">
    <location>
        <begin position="1"/>
        <end position="38"/>
    </location>
</feature>
<accession>A0A0N4X855</accession>
<dbReference type="Proteomes" id="UP000268014">
    <property type="component" value="Unassembled WGS sequence"/>
</dbReference>
<name>A0A0N4X855_HAEPC</name>
<evidence type="ECO:0000256" key="1">
    <source>
        <dbReference type="SAM" id="MobiDB-lite"/>
    </source>
</evidence>
<keyword evidence="3" id="KW-1185">Reference proteome</keyword>
<evidence type="ECO:0000313" key="4">
    <source>
        <dbReference type="WBParaSite" id="HPLM_0002054701-mRNA-1"/>
    </source>
</evidence>
<gene>
    <name evidence="2" type="ORF">HPLM_LOCUS20539</name>
</gene>
<evidence type="ECO:0000313" key="2">
    <source>
        <dbReference type="EMBL" id="VDO84504.1"/>
    </source>
</evidence>
<reference evidence="4" key="1">
    <citation type="submission" date="2017-02" db="UniProtKB">
        <authorList>
            <consortium name="WormBaseParasite"/>
        </authorList>
    </citation>
    <scope>IDENTIFICATION</scope>
</reference>
<organism evidence="4">
    <name type="scientific">Haemonchus placei</name>
    <name type="common">Barber's pole worm</name>
    <dbReference type="NCBI Taxonomy" id="6290"/>
    <lineage>
        <taxon>Eukaryota</taxon>
        <taxon>Metazoa</taxon>
        <taxon>Ecdysozoa</taxon>
        <taxon>Nematoda</taxon>
        <taxon>Chromadorea</taxon>
        <taxon>Rhabditida</taxon>
        <taxon>Rhabditina</taxon>
        <taxon>Rhabditomorpha</taxon>
        <taxon>Strongyloidea</taxon>
        <taxon>Trichostrongylidae</taxon>
        <taxon>Haemonchus</taxon>
    </lineage>
</organism>
<protein>
    <submittedName>
        <fullName evidence="2 4">Uncharacterized protein</fullName>
    </submittedName>
</protein>
<dbReference type="EMBL" id="UZAF01022318">
    <property type="protein sequence ID" value="VDO84504.1"/>
    <property type="molecule type" value="Genomic_DNA"/>
</dbReference>
<reference evidence="2 3" key="2">
    <citation type="submission" date="2018-11" db="EMBL/GenBank/DDBJ databases">
        <authorList>
            <consortium name="Pathogen Informatics"/>
        </authorList>
    </citation>
    <scope>NUCLEOTIDE SEQUENCE [LARGE SCALE GENOMIC DNA]</scope>
    <source>
        <strain evidence="2 3">MHpl1</strain>
    </source>
</reference>
<sequence>MLKPRVGKGESLPKEMFADSAPFSVPSSVQHWRRAAPP</sequence>